<organism evidence="1 2">
    <name type="scientific">Paramuricea clavata</name>
    <name type="common">Red gorgonian</name>
    <name type="synonym">Violescent sea-whip</name>
    <dbReference type="NCBI Taxonomy" id="317549"/>
    <lineage>
        <taxon>Eukaryota</taxon>
        <taxon>Metazoa</taxon>
        <taxon>Cnidaria</taxon>
        <taxon>Anthozoa</taxon>
        <taxon>Octocorallia</taxon>
        <taxon>Malacalcyonacea</taxon>
        <taxon>Plexauridae</taxon>
        <taxon>Paramuricea</taxon>
    </lineage>
</organism>
<evidence type="ECO:0000313" key="2">
    <source>
        <dbReference type="Proteomes" id="UP001152795"/>
    </source>
</evidence>
<accession>A0A6S7FT71</accession>
<proteinExistence type="predicted"/>
<keyword evidence="2" id="KW-1185">Reference proteome</keyword>
<dbReference type="PANTHER" id="PTHR47331">
    <property type="entry name" value="PHD-TYPE DOMAIN-CONTAINING PROTEIN"/>
    <property type="match status" value="1"/>
</dbReference>
<dbReference type="GO" id="GO:0008270">
    <property type="term" value="F:zinc ion binding"/>
    <property type="evidence" value="ECO:0007669"/>
    <property type="project" value="InterPro"/>
</dbReference>
<dbReference type="PROSITE" id="PS50158">
    <property type="entry name" value="ZF_CCHC"/>
    <property type="match status" value="1"/>
</dbReference>
<name>A0A6S7FT71_PARCT</name>
<dbReference type="Proteomes" id="UP001152795">
    <property type="component" value="Unassembled WGS sequence"/>
</dbReference>
<dbReference type="EMBL" id="CACRXK020000541">
    <property type="protein sequence ID" value="CAB3982788.1"/>
    <property type="molecule type" value="Genomic_DNA"/>
</dbReference>
<protein>
    <submittedName>
        <fullName evidence="1">WDFY family member 4</fullName>
    </submittedName>
</protein>
<reference evidence="1" key="1">
    <citation type="submission" date="2020-04" db="EMBL/GenBank/DDBJ databases">
        <authorList>
            <person name="Alioto T."/>
            <person name="Alioto T."/>
            <person name="Gomez Garrido J."/>
        </authorList>
    </citation>
    <scope>NUCLEOTIDE SEQUENCE</scope>
    <source>
        <strain evidence="1">A484AB</strain>
    </source>
</reference>
<evidence type="ECO:0000313" key="1">
    <source>
        <dbReference type="EMBL" id="CAB3982788.1"/>
    </source>
</evidence>
<dbReference type="InterPro" id="IPR001878">
    <property type="entry name" value="Znf_CCHC"/>
</dbReference>
<dbReference type="OrthoDB" id="8056668at2759"/>
<dbReference type="AlphaFoldDB" id="A0A6S7FT71"/>
<sequence>MSPVSENDTNSISNYSRAINTIVWTFEDLGYDDDLKAASNVKTAVEKLPTSMILKWNEHLLHNKVSRPTLTVLAKCLQEQVEAHELLPTRGKPKYKPPGKWNGSQHGNGPVNNLNSQFNALSAHPDAGTPTPCALGDGNHPTSRCPQFIALNPDGRAEKMKKTKLCFCCLSPGHRARDCPTPKECNTGGCKKRHHPLMHNVKCVYQTSTGLRTACGLTSQQASQVLLQVLPVTIHGLAGLHRTYAMLDMGSTCTLIQASVADKVGLTGPTEQMILNGVQQRSCIA</sequence>
<dbReference type="SMART" id="SM00343">
    <property type="entry name" value="ZnF_C2HC"/>
    <property type="match status" value="1"/>
</dbReference>
<comment type="caution">
    <text evidence="1">The sequence shown here is derived from an EMBL/GenBank/DDBJ whole genome shotgun (WGS) entry which is preliminary data.</text>
</comment>
<dbReference type="GO" id="GO:0003676">
    <property type="term" value="F:nucleic acid binding"/>
    <property type="evidence" value="ECO:0007669"/>
    <property type="project" value="InterPro"/>
</dbReference>
<dbReference type="PANTHER" id="PTHR47331:SF1">
    <property type="entry name" value="GAG-LIKE PROTEIN"/>
    <property type="match status" value="1"/>
</dbReference>
<gene>
    <name evidence="1" type="ORF">PACLA_8A024999</name>
</gene>